<keyword evidence="5" id="KW-1185">Reference proteome</keyword>
<dbReference type="Proteomes" id="UP000310016">
    <property type="component" value="Unassembled WGS sequence"/>
</dbReference>
<dbReference type="PANTHER" id="PTHR43673:SF10">
    <property type="entry name" value="NADH DEHYDROGENASE_NAD(P)H NITROREDUCTASE XCC3605-RELATED"/>
    <property type="match status" value="1"/>
</dbReference>
<sequence length="352" mass="40050">MIKRWLKGRLAANERLFEHYWHVKLKLRSARKLVYHWYDISRVGRHMFWGRMQGQTPTQLQARLLFYYHKLEKGMCMPGAKRMFGAEAADHVMRLLTAWEAKGFATDDAIYRGALDSLLAYRDCLVALKLDQQGAVTQRVTRFLAAPRLPDAPDLTATTPLRLSLSDIDFARHRQSLDELYRIRRSFRDFAPRPVERTVIDEAVRIAQLSPSACNRQPCRVHLAEDPATRDRLLAYQNGNRGFGDTAPLVLMVTADMRGFFDASERNQPYVDGGLFAMSLLLGLQAQGLVSCCLNWCVAPASDKAVHRHFGLDDAEAIVMLIAVGYPKPETLVPLSHRKHVHDVVRRLETVA</sequence>
<evidence type="ECO:0000256" key="1">
    <source>
        <dbReference type="ARBA" id="ARBA00007118"/>
    </source>
</evidence>
<name>A0A4U0PIY4_9NEIS</name>
<dbReference type="RefSeq" id="WP_136774438.1">
    <property type="nucleotide sequence ID" value="NZ_CP156074.1"/>
</dbReference>
<dbReference type="EMBL" id="SUMF01000025">
    <property type="protein sequence ID" value="TJZ67991.1"/>
    <property type="molecule type" value="Genomic_DNA"/>
</dbReference>
<evidence type="ECO:0000313" key="5">
    <source>
        <dbReference type="Proteomes" id="UP000310016"/>
    </source>
</evidence>
<dbReference type="Gene3D" id="3.40.109.10">
    <property type="entry name" value="NADH Oxidase"/>
    <property type="match status" value="1"/>
</dbReference>
<evidence type="ECO:0000256" key="2">
    <source>
        <dbReference type="ARBA" id="ARBA00023002"/>
    </source>
</evidence>
<dbReference type="GO" id="GO:0016491">
    <property type="term" value="F:oxidoreductase activity"/>
    <property type="evidence" value="ECO:0007669"/>
    <property type="project" value="UniProtKB-KW"/>
</dbReference>
<evidence type="ECO:0000313" key="4">
    <source>
        <dbReference type="EMBL" id="TJZ67991.1"/>
    </source>
</evidence>
<protein>
    <submittedName>
        <fullName evidence="4">Nitroreductase family protein</fullName>
    </submittedName>
</protein>
<dbReference type="PANTHER" id="PTHR43673">
    <property type="entry name" value="NAD(P)H NITROREDUCTASE YDGI-RELATED"/>
    <property type="match status" value="1"/>
</dbReference>
<organism evidence="4 5">
    <name type="scientific">Chitiniphilus eburneus</name>
    <dbReference type="NCBI Taxonomy" id="2571148"/>
    <lineage>
        <taxon>Bacteria</taxon>
        <taxon>Pseudomonadati</taxon>
        <taxon>Pseudomonadota</taxon>
        <taxon>Betaproteobacteria</taxon>
        <taxon>Neisseriales</taxon>
        <taxon>Chitinibacteraceae</taxon>
        <taxon>Chitiniphilus</taxon>
    </lineage>
</organism>
<dbReference type="Pfam" id="PF00881">
    <property type="entry name" value="Nitroreductase"/>
    <property type="match status" value="2"/>
</dbReference>
<dbReference type="SUPFAM" id="SSF55469">
    <property type="entry name" value="FMN-dependent nitroreductase-like"/>
    <property type="match status" value="1"/>
</dbReference>
<comment type="caution">
    <text evidence="4">The sequence shown here is derived from an EMBL/GenBank/DDBJ whole genome shotgun (WGS) entry which is preliminary data.</text>
</comment>
<dbReference type="AlphaFoldDB" id="A0A4U0PIY4"/>
<evidence type="ECO:0000259" key="3">
    <source>
        <dbReference type="Pfam" id="PF00881"/>
    </source>
</evidence>
<dbReference type="OrthoDB" id="9773807at2"/>
<keyword evidence="2" id="KW-0560">Oxidoreductase</keyword>
<accession>A0A4U0PIY4</accession>
<comment type="similarity">
    <text evidence="1">Belongs to the nitroreductase family.</text>
</comment>
<dbReference type="InterPro" id="IPR029479">
    <property type="entry name" value="Nitroreductase"/>
</dbReference>
<reference evidence="4 5" key="1">
    <citation type="submission" date="2019-04" db="EMBL/GenBank/DDBJ databases">
        <title>Chitiniphilus eburnea sp. nov., a novel chitinolytic bacterium isolated from aquaculture sludge.</title>
        <authorList>
            <person name="Sheng M."/>
        </authorList>
    </citation>
    <scope>NUCLEOTIDE SEQUENCE [LARGE SCALE GENOMIC DNA]</scope>
    <source>
        <strain evidence="4 5">HX-2-15</strain>
    </source>
</reference>
<proteinExistence type="inferred from homology"/>
<feature type="domain" description="Nitroreductase" evidence="3">
    <location>
        <begin position="184"/>
        <end position="235"/>
    </location>
</feature>
<dbReference type="InterPro" id="IPR000415">
    <property type="entry name" value="Nitroreductase-like"/>
</dbReference>
<feature type="domain" description="Nitroreductase" evidence="3">
    <location>
        <begin position="236"/>
        <end position="326"/>
    </location>
</feature>
<gene>
    <name evidence="4" type="ORF">FAZ21_15945</name>
</gene>